<keyword evidence="4" id="KW-0067">ATP-binding</keyword>
<organism evidence="7 8">
    <name type="scientific">Pseudovibrio ascidiaceicola</name>
    <dbReference type="NCBI Taxonomy" id="285279"/>
    <lineage>
        <taxon>Bacteria</taxon>
        <taxon>Pseudomonadati</taxon>
        <taxon>Pseudomonadota</taxon>
        <taxon>Alphaproteobacteria</taxon>
        <taxon>Hyphomicrobiales</taxon>
        <taxon>Stappiaceae</taxon>
        <taxon>Pseudovibrio</taxon>
    </lineage>
</organism>
<gene>
    <name evidence="7" type="ORF">SAMN04488518_101108</name>
</gene>
<evidence type="ECO:0000259" key="6">
    <source>
        <dbReference type="Pfam" id="PF13193"/>
    </source>
</evidence>
<proteinExistence type="inferred from homology"/>
<keyword evidence="2" id="KW-0436">Ligase</keyword>
<dbReference type="InterPro" id="IPR042099">
    <property type="entry name" value="ANL_N_sf"/>
</dbReference>
<evidence type="ECO:0000256" key="1">
    <source>
        <dbReference type="ARBA" id="ARBA00006432"/>
    </source>
</evidence>
<evidence type="ECO:0000313" key="8">
    <source>
        <dbReference type="Proteomes" id="UP000199598"/>
    </source>
</evidence>
<reference evidence="7 8" key="1">
    <citation type="submission" date="2016-10" db="EMBL/GenBank/DDBJ databases">
        <authorList>
            <person name="Varghese N."/>
            <person name="Submissions S."/>
        </authorList>
    </citation>
    <scope>NUCLEOTIDE SEQUENCE [LARGE SCALE GENOMIC DNA]</scope>
    <source>
        <strain evidence="7 8">DSM 16392</strain>
    </source>
</reference>
<dbReference type="EMBL" id="FOSK01000001">
    <property type="protein sequence ID" value="SFJ88278.1"/>
    <property type="molecule type" value="Genomic_DNA"/>
</dbReference>
<dbReference type="RefSeq" id="WP_093515962.1">
    <property type="nucleotide sequence ID" value="NZ_FOSK01000001.1"/>
</dbReference>
<protein>
    <submittedName>
        <fullName evidence="7">Acetyl-CoA synthetase</fullName>
    </submittedName>
</protein>
<dbReference type="PROSITE" id="PS00455">
    <property type="entry name" value="AMP_BINDING"/>
    <property type="match status" value="1"/>
</dbReference>
<feature type="domain" description="AMP-binding enzyme C-terminal" evidence="6">
    <location>
        <begin position="450"/>
        <end position="528"/>
    </location>
</feature>
<dbReference type="Pfam" id="PF13193">
    <property type="entry name" value="AMP-binding_C"/>
    <property type="match status" value="1"/>
</dbReference>
<dbReference type="Gene3D" id="3.40.50.12780">
    <property type="entry name" value="N-terminal domain of ligase-like"/>
    <property type="match status" value="1"/>
</dbReference>
<dbReference type="PANTHER" id="PTHR43605:SF10">
    <property type="entry name" value="ACYL-COA SYNTHETASE MEDIUM CHAIN FAMILY MEMBER 3"/>
    <property type="match status" value="1"/>
</dbReference>
<evidence type="ECO:0000259" key="5">
    <source>
        <dbReference type="Pfam" id="PF00501"/>
    </source>
</evidence>
<dbReference type="PANTHER" id="PTHR43605">
    <property type="entry name" value="ACYL-COENZYME A SYNTHETASE"/>
    <property type="match status" value="1"/>
</dbReference>
<dbReference type="Proteomes" id="UP000199598">
    <property type="component" value="Unassembled WGS sequence"/>
</dbReference>
<keyword evidence="3" id="KW-0547">Nucleotide-binding</keyword>
<dbReference type="Pfam" id="PF00501">
    <property type="entry name" value="AMP-binding"/>
    <property type="match status" value="1"/>
</dbReference>
<dbReference type="InterPro" id="IPR025110">
    <property type="entry name" value="AMP-bd_C"/>
</dbReference>
<evidence type="ECO:0000256" key="2">
    <source>
        <dbReference type="ARBA" id="ARBA00022598"/>
    </source>
</evidence>
<dbReference type="InterPro" id="IPR000873">
    <property type="entry name" value="AMP-dep_synth/lig_dom"/>
</dbReference>
<dbReference type="InterPro" id="IPR051087">
    <property type="entry name" value="Mitochondrial_ACSM"/>
</dbReference>
<evidence type="ECO:0000256" key="3">
    <source>
        <dbReference type="ARBA" id="ARBA00022741"/>
    </source>
</evidence>
<sequence>MLPPLTSYEELRAEFRWNIPRRYNISHDACDRWADVEPKRTALLHVLSSGGIEAWSYGQLKGNSCQLANSLQSLGVAPRDRVALLLPQAPETAISHLAICRLGAVAVPLAALFGPDALRYRLENAGAKVVITNQAGLEKLSAIREQLPLLEHVICVDGAGDRAVGFWNLLEQGSDSFESYATSPDDPALMIYTSGTTGQPKGALLAHRVLLGHLPGIQMAHEMLPQAGDAFWTPADWAWAGGLLNALLPSLKFGVPVVTARIDKFDPEGAFDLMARHGVRNAFIPPTALKMMRSVDHRKYSEKLQLRSVCSAGEALGREAFAWCHEALGVAPNEMYGQTECNLVLGSGAGIGVSRAGAIGKAVPGHDVAVIRPDGSVCESEEQGEIAVRRGTPVMFLGYWRKPEADQSKFLGGWMLTGDQGVVDMDGYVHFVGRNDDVITSAGYRIGPTEIEDCLIKHEAVGLAAVVGKPDPIRTEIVKAYVVLKDGFEPSEGLVDDIRQYVRVGLSAHEYPREIEFVSEMPLTTSGKVIRRILRNRAQEEAELVEG</sequence>
<dbReference type="Gene3D" id="3.30.300.30">
    <property type="match status" value="1"/>
</dbReference>
<name>A0A1I3UYK6_9HYPH</name>
<evidence type="ECO:0000256" key="4">
    <source>
        <dbReference type="ARBA" id="ARBA00022840"/>
    </source>
</evidence>
<comment type="caution">
    <text evidence="7">The sequence shown here is derived from an EMBL/GenBank/DDBJ whole genome shotgun (WGS) entry which is preliminary data.</text>
</comment>
<keyword evidence="8" id="KW-1185">Reference proteome</keyword>
<comment type="similarity">
    <text evidence="1">Belongs to the ATP-dependent AMP-binding enzyme family.</text>
</comment>
<dbReference type="InterPro" id="IPR045851">
    <property type="entry name" value="AMP-bd_C_sf"/>
</dbReference>
<accession>A0A1I3UYK6</accession>
<feature type="domain" description="AMP-dependent synthetase/ligase" evidence="5">
    <location>
        <begin position="31"/>
        <end position="400"/>
    </location>
</feature>
<dbReference type="SUPFAM" id="SSF56801">
    <property type="entry name" value="Acetyl-CoA synthetase-like"/>
    <property type="match status" value="1"/>
</dbReference>
<evidence type="ECO:0000313" key="7">
    <source>
        <dbReference type="EMBL" id="SFJ88278.1"/>
    </source>
</evidence>
<dbReference type="InterPro" id="IPR020845">
    <property type="entry name" value="AMP-binding_CS"/>
</dbReference>